<dbReference type="AlphaFoldDB" id="A0A967EI12"/>
<dbReference type="Proteomes" id="UP000597459">
    <property type="component" value="Unassembled WGS sequence"/>
</dbReference>
<evidence type="ECO:0000313" key="1">
    <source>
        <dbReference type="EMBL" id="NHO54682.1"/>
    </source>
</evidence>
<keyword evidence="2" id="KW-1185">Reference proteome</keyword>
<sequence>MAHYSDLFGFDNLTILDNGSTDKRTISLLDSAEQMGASVRRDLVGPRDFHRKGGHLTNIIRGWDGMHDYDFALPVDCDERLAVFTENGLSLGKDAIHAAFDALKGKQCAFRIETSLFNVPGRQGWYAPVRHFHKRFVPAKTISGCDDGQHEPRSRLSDDIVGSFFTYLHDHHHSYKEWRRRLKNKVAGLVDPDNKAALRKYLTIPQAEGAHAVEALLVTERQYAALYDKDIRLMPACGSSDCVMIEGPGVDIRVWDAKSYLEANPDVRAYHVGTLQHYLRHGFQEGRSLAPAFLKADADISKAGRACRTARQCRWDWRD</sequence>
<organism evidence="1 2">
    <name type="scientific">Acetobacter estunensis</name>
    <dbReference type="NCBI Taxonomy" id="104097"/>
    <lineage>
        <taxon>Bacteria</taxon>
        <taxon>Pseudomonadati</taxon>
        <taxon>Pseudomonadota</taxon>
        <taxon>Alphaproteobacteria</taxon>
        <taxon>Acetobacterales</taxon>
        <taxon>Acetobacteraceae</taxon>
        <taxon>Acetobacter</taxon>
    </lineage>
</organism>
<proteinExistence type="predicted"/>
<gene>
    <name evidence="1" type="ORF">GOB87_12135</name>
</gene>
<reference evidence="1" key="1">
    <citation type="submission" date="2019-11" db="EMBL/GenBank/DDBJ databases">
        <title>Description of new Acetobacter species.</title>
        <authorList>
            <person name="Cleenwerck I."/>
            <person name="Sombolestani A.S."/>
        </authorList>
    </citation>
    <scope>NUCLEOTIDE SEQUENCE</scope>
    <source>
        <strain evidence="1">LMG 1626</strain>
    </source>
</reference>
<name>A0A967EI12_9PROT</name>
<evidence type="ECO:0008006" key="3">
    <source>
        <dbReference type="Google" id="ProtNLM"/>
    </source>
</evidence>
<dbReference type="EMBL" id="WOTH01000029">
    <property type="protein sequence ID" value="NHO54682.1"/>
    <property type="molecule type" value="Genomic_DNA"/>
</dbReference>
<protein>
    <recommendedName>
        <fullName evidence="3">Glycosyltransferase 2-like domain-containing protein</fullName>
    </recommendedName>
</protein>
<evidence type="ECO:0000313" key="2">
    <source>
        <dbReference type="Proteomes" id="UP000597459"/>
    </source>
</evidence>
<accession>A0A967EI12</accession>
<comment type="caution">
    <text evidence="1">The sequence shown here is derived from an EMBL/GenBank/DDBJ whole genome shotgun (WGS) entry which is preliminary data.</text>
</comment>